<keyword evidence="3" id="KW-1185">Reference proteome</keyword>
<reference evidence="2 3" key="1">
    <citation type="submission" date="2021-08" db="EMBL/GenBank/DDBJ databases">
        <title>Devosia salina sp. nov., isolated from the South China Sea sediment.</title>
        <authorList>
            <person name="Zhou Z."/>
        </authorList>
    </citation>
    <scope>NUCLEOTIDE SEQUENCE [LARGE SCALE GENOMIC DNA]</scope>
    <source>
        <strain evidence="2 3">SCS-3</strain>
    </source>
</reference>
<feature type="domain" description="SGNH" evidence="1">
    <location>
        <begin position="30"/>
        <end position="278"/>
    </location>
</feature>
<dbReference type="InterPro" id="IPR043968">
    <property type="entry name" value="SGNH"/>
</dbReference>
<sequence length="289" mass="32779">MRRPRHRAPTTFCRPCSRSRRRRQWPADDCQGRDKVALLAEPFEHCLLPARSADRPNALFLIGDSHAAQLLPMVQAATEGLPFQVRFINPENYEDFPVGFFHQSSASPLLDFIIEHARPGDVLTIAFHRGHLNAERDRHIPVSEPFAINDVSQTFIERTKPFLERFAGKGGRVVLIADTPLMGAVATSSACALQIRLFGSSVCRIERQQDEWTRGQQDAVFMALVADDPDRITIWDPLPAIYGDEDWLDVLDDRGTYLMWDWNHISEPLARKLSEPFQALLENELAPAN</sequence>
<dbReference type="RefSeq" id="WP_220306241.1">
    <property type="nucleotide sequence ID" value="NZ_CP080590.1"/>
</dbReference>
<protein>
    <recommendedName>
        <fullName evidence="1">SGNH domain-containing protein</fullName>
    </recommendedName>
</protein>
<dbReference type="Proteomes" id="UP000825799">
    <property type="component" value="Chromosome"/>
</dbReference>
<evidence type="ECO:0000259" key="1">
    <source>
        <dbReference type="Pfam" id="PF19040"/>
    </source>
</evidence>
<name>A0ABX8WGI3_9HYPH</name>
<accession>A0ABX8WGI3</accession>
<evidence type="ECO:0000313" key="3">
    <source>
        <dbReference type="Proteomes" id="UP000825799"/>
    </source>
</evidence>
<organism evidence="2 3">
    <name type="scientific">Devosia salina</name>
    <dbReference type="NCBI Taxonomy" id="2860336"/>
    <lineage>
        <taxon>Bacteria</taxon>
        <taxon>Pseudomonadati</taxon>
        <taxon>Pseudomonadota</taxon>
        <taxon>Alphaproteobacteria</taxon>
        <taxon>Hyphomicrobiales</taxon>
        <taxon>Devosiaceae</taxon>
        <taxon>Devosia</taxon>
    </lineage>
</organism>
<proteinExistence type="predicted"/>
<dbReference type="Pfam" id="PF19040">
    <property type="entry name" value="SGNH"/>
    <property type="match status" value="1"/>
</dbReference>
<gene>
    <name evidence="2" type="ORF">K1X15_04250</name>
</gene>
<evidence type="ECO:0000313" key="2">
    <source>
        <dbReference type="EMBL" id="QYO77787.1"/>
    </source>
</evidence>
<dbReference type="EMBL" id="CP080590">
    <property type="protein sequence ID" value="QYO77787.1"/>
    <property type="molecule type" value="Genomic_DNA"/>
</dbReference>